<comment type="caution">
    <text evidence="2">The sequence shown here is derived from an EMBL/GenBank/DDBJ whole genome shotgun (WGS) entry which is preliminary data.</text>
</comment>
<keyword evidence="1" id="KW-0812">Transmembrane</keyword>
<evidence type="ECO:0000313" key="2">
    <source>
        <dbReference type="EMBL" id="MBE9116015.1"/>
    </source>
</evidence>
<name>A0A8J7DW16_9CYAN</name>
<gene>
    <name evidence="2" type="ORF">IQ249_08925</name>
</gene>
<keyword evidence="1" id="KW-0472">Membrane</keyword>
<dbReference type="RefSeq" id="WP_194029112.1">
    <property type="nucleotide sequence ID" value="NZ_JADEWZ010000011.1"/>
</dbReference>
<organism evidence="2 3">
    <name type="scientific">Lusitaniella coriacea LEGE 07157</name>
    <dbReference type="NCBI Taxonomy" id="945747"/>
    <lineage>
        <taxon>Bacteria</taxon>
        <taxon>Bacillati</taxon>
        <taxon>Cyanobacteriota</taxon>
        <taxon>Cyanophyceae</taxon>
        <taxon>Spirulinales</taxon>
        <taxon>Lusitaniellaceae</taxon>
        <taxon>Lusitaniella</taxon>
    </lineage>
</organism>
<dbReference type="AlphaFoldDB" id="A0A8J7DW16"/>
<evidence type="ECO:0000256" key="1">
    <source>
        <dbReference type="SAM" id="Phobius"/>
    </source>
</evidence>
<accession>A0A8J7DW16</accession>
<dbReference type="EMBL" id="JADEWZ010000011">
    <property type="protein sequence ID" value="MBE9116015.1"/>
    <property type="molecule type" value="Genomic_DNA"/>
</dbReference>
<sequence length="94" mass="10456">MKLINETDSLNLSSEADIHEHSTVEIIPESLDAQPKQASRIRTIFIWFAMLTGVAAIALLLVILFQMILVLMTGAVCGNSEQEFLAQEILDREV</sequence>
<reference evidence="2" key="1">
    <citation type="submission" date="2020-10" db="EMBL/GenBank/DDBJ databases">
        <authorList>
            <person name="Castelo-Branco R."/>
            <person name="Eusebio N."/>
            <person name="Adriana R."/>
            <person name="Vieira A."/>
            <person name="Brugerolle De Fraissinette N."/>
            <person name="Rezende De Castro R."/>
            <person name="Schneider M.P."/>
            <person name="Vasconcelos V."/>
            <person name="Leao P.N."/>
        </authorList>
    </citation>
    <scope>NUCLEOTIDE SEQUENCE</scope>
    <source>
        <strain evidence="2">LEGE 07157</strain>
    </source>
</reference>
<feature type="transmembrane region" description="Helical" evidence="1">
    <location>
        <begin position="44"/>
        <end position="72"/>
    </location>
</feature>
<evidence type="ECO:0000313" key="3">
    <source>
        <dbReference type="Proteomes" id="UP000654482"/>
    </source>
</evidence>
<dbReference type="Proteomes" id="UP000654482">
    <property type="component" value="Unassembled WGS sequence"/>
</dbReference>
<protein>
    <submittedName>
        <fullName evidence="2">Uncharacterized protein</fullName>
    </submittedName>
</protein>
<keyword evidence="1" id="KW-1133">Transmembrane helix</keyword>
<keyword evidence="3" id="KW-1185">Reference proteome</keyword>
<proteinExistence type="predicted"/>